<accession>A0ABZ1BNN7</accession>
<feature type="domain" description="Cysteine-rich" evidence="1">
    <location>
        <begin position="133"/>
        <end position="216"/>
    </location>
</feature>
<evidence type="ECO:0000259" key="1">
    <source>
        <dbReference type="Pfam" id="PF02754"/>
    </source>
</evidence>
<gene>
    <name evidence="2" type="ORF">VLY81_13470</name>
</gene>
<dbReference type="PANTHER" id="PTHR30296">
    <property type="entry name" value="UNCHARACTERIZED PROTEIN YKGE"/>
    <property type="match status" value="1"/>
</dbReference>
<evidence type="ECO:0000313" key="2">
    <source>
        <dbReference type="EMBL" id="WRP14412.1"/>
    </source>
</evidence>
<evidence type="ECO:0000313" key="3">
    <source>
        <dbReference type="Proteomes" id="UP001333102"/>
    </source>
</evidence>
<dbReference type="Pfam" id="PF02754">
    <property type="entry name" value="CCG"/>
    <property type="match status" value="2"/>
</dbReference>
<dbReference type="PANTHER" id="PTHR30296:SF0">
    <property type="entry name" value="LACTATE UTILIZATION PROTEIN A"/>
    <property type="match status" value="1"/>
</dbReference>
<sequence length="270" mass="28135">MRVAFFVGCVNDVFFARAAVGAARILEHLGVSVHFPEQQTCCGQAHFNSGQRLQAAALARHFLRTFESAEYVVAPTGSCVAMIREHYSALLAGDPAAARQGRALGVRTYEFTQFVTEVLGVEDLGARCPVTAAYHTSCHASRLLGAAGAAERLLRCVRGLTLVPFEGADRCCGFGGAFAVKSPEVSVAMADDKLDAIRAAGADVVVSADGSCLLHLMGRARRRGLRLRFVHVAELLAEGMGLLAPPSGAAALRADAAAGAAARPAGGGRS</sequence>
<keyword evidence="3" id="KW-1185">Reference proteome</keyword>
<organism evidence="2 3">
    <name type="scientific">Geochorda subterranea</name>
    <dbReference type="NCBI Taxonomy" id="3109564"/>
    <lineage>
        <taxon>Bacteria</taxon>
        <taxon>Bacillati</taxon>
        <taxon>Bacillota</taxon>
        <taxon>Limnochordia</taxon>
        <taxon>Limnochordales</taxon>
        <taxon>Geochordaceae</taxon>
        <taxon>Geochorda</taxon>
    </lineage>
</organism>
<reference evidence="3" key="1">
    <citation type="submission" date="2023-12" db="EMBL/GenBank/DDBJ databases">
        <title>Novel isolates from deep terrestrial aquifers shed light on the physiology and ecology of the class Limnochordia.</title>
        <authorList>
            <person name="Karnachuk O.V."/>
            <person name="Lukina A.P."/>
            <person name="Avakyan M.R."/>
            <person name="Kadnikov V."/>
            <person name="Begmatov S."/>
            <person name="Beletsky A.V."/>
            <person name="Mardanov A.V."/>
            <person name="Ravin N.V."/>
        </authorList>
    </citation>
    <scope>NUCLEOTIDE SEQUENCE [LARGE SCALE GENOMIC DNA]</scope>
    <source>
        <strain evidence="3">LN</strain>
    </source>
</reference>
<feature type="domain" description="Cysteine-rich" evidence="1">
    <location>
        <begin position="3"/>
        <end position="84"/>
    </location>
</feature>
<dbReference type="RefSeq" id="WP_324668731.1">
    <property type="nucleotide sequence ID" value="NZ_CP141614.1"/>
</dbReference>
<dbReference type="Proteomes" id="UP001333102">
    <property type="component" value="Chromosome"/>
</dbReference>
<dbReference type="InterPro" id="IPR004017">
    <property type="entry name" value="Cys_rich_dom"/>
</dbReference>
<dbReference type="EMBL" id="CP141614">
    <property type="protein sequence ID" value="WRP14412.1"/>
    <property type="molecule type" value="Genomic_DNA"/>
</dbReference>
<name>A0ABZ1BNN7_9FIRM</name>
<proteinExistence type="predicted"/>
<protein>
    <submittedName>
        <fullName evidence="2">(Fe-S)-binding protein</fullName>
    </submittedName>
</protein>